<accession>A0AAD3NC18</accession>
<dbReference type="EMBL" id="BRZM01000362">
    <property type="protein sequence ID" value="GLD70196.1"/>
    <property type="molecule type" value="Genomic_DNA"/>
</dbReference>
<evidence type="ECO:0000313" key="2">
    <source>
        <dbReference type="EMBL" id="GLD70196.1"/>
    </source>
</evidence>
<reference evidence="2" key="1">
    <citation type="submission" date="2022-08" db="EMBL/GenBank/DDBJ databases">
        <title>Genome sequencing of akame (Lates japonicus).</title>
        <authorList>
            <person name="Hashiguchi Y."/>
            <person name="Takahashi H."/>
        </authorList>
    </citation>
    <scope>NUCLEOTIDE SEQUENCE</scope>
    <source>
        <strain evidence="2">Kochi</strain>
    </source>
</reference>
<evidence type="ECO:0000256" key="1">
    <source>
        <dbReference type="SAM" id="MobiDB-lite"/>
    </source>
</evidence>
<protein>
    <submittedName>
        <fullName evidence="2">1-phosphatidylinositol 4,5-bisphosphate phosphodiesterase epsilon-1 isoform X1</fullName>
    </submittedName>
</protein>
<gene>
    <name evidence="2" type="ORF">AKAME5_002151300</name>
</gene>
<feature type="region of interest" description="Disordered" evidence="1">
    <location>
        <begin position="15"/>
        <end position="36"/>
    </location>
</feature>
<dbReference type="AlphaFoldDB" id="A0AAD3NC18"/>
<feature type="region of interest" description="Disordered" evidence="1">
    <location>
        <begin position="159"/>
        <end position="194"/>
    </location>
</feature>
<sequence length="418" mass="46546">MATEENQIQVRSVVLAQRSSPQSTGSRPNRDVRHKNDCQEVRRYSDQLLQSKHRSSASLLLYRKLSCDSGKGTILDEEYMCLDYSSELLSNKEKLNPELSSGKRTDRITNTVTPIPGKSSEGSPCQLDTPGEGVDEGRNRTGSTRCSCTLSSLHMSPNTYSCHSPRSSPSPSSSPVHNPCHSSSPSRPKQRHIRRGSLPVSMLAFHKTSPCLSSRCSASSEPSSLASSPCGSPLPSHHQHRQQNGHIRRHHLKDGYSSLERLNRRPRVEKCSLEKLFLRRASLETMTTAAVHDERSPPGASRNCSASSSSDEVDEEGPLDNTEFVRNRKERSTVLVRRFFKNNQKVTKSVCTGTRAIVRTLPSGRISEEVWEVVVRHRIWQPSKVDIGPILMRGIGEDLRACGGMLRFVGVKLQQVRE</sequence>
<feature type="compositionally biased region" description="Low complexity" evidence="1">
    <location>
        <begin position="161"/>
        <end position="186"/>
    </location>
</feature>
<proteinExistence type="predicted"/>
<dbReference type="Proteomes" id="UP001279410">
    <property type="component" value="Unassembled WGS sequence"/>
</dbReference>
<evidence type="ECO:0000313" key="3">
    <source>
        <dbReference type="Proteomes" id="UP001279410"/>
    </source>
</evidence>
<feature type="compositionally biased region" description="Basic and acidic residues" evidence="1">
    <location>
        <begin position="97"/>
        <end position="107"/>
    </location>
</feature>
<organism evidence="2 3">
    <name type="scientific">Lates japonicus</name>
    <name type="common">Japanese lates</name>
    <dbReference type="NCBI Taxonomy" id="270547"/>
    <lineage>
        <taxon>Eukaryota</taxon>
        <taxon>Metazoa</taxon>
        <taxon>Chordata</taxon>
        <taxon>Craniata</taxon>
        <taxon>Vertebrata</taxon>
        <taxon>Euteleostomi</taxon>
        <taxon>Actinopterygii</taxon>
        <taxon>Neopterygii</taxon>
        <taxon>Teleostei</taxon>
        <taxon>Neoteleostei</taxon>
        <taxon>Acanthomorphata</taxon>
        <taxon>Carangaria</taxon>
        <taxon>Carangaria incertae sedis</taxon>
        <taxon>Centropomidae</taxon>
        <taxon>Lates</taxon>
    </lineage>
</organism>
<feature type="compositionally biased region" description="Low complexity" evidence="1">
    <location>
        <begin position="222"/>
        <end position="236"/>
    </location>
</feature>
<keyword evidence="3" id="KW-1185">Reference proteome</keyword>
<feature type="region of interest" description="Disordered" evidence="1">
    <location>
        <begin position="222"/>
        <end position="250"/>
    </location>
</feature>
<name>A0AAD3NC18_LATJO</name>
<feature type="region of interest" description="Disordered" evidence="1">
    <location>
        <begin position="97"/>
        <end position="141"/>
    </location>
</feature>
<comment type="caution">
    <text evidence="2">The sequence shown here is derived from an EMBL/GenBank/DDBJ whole genome shotgun (WGS) entry which is preliminary data.</text>
</comment>
<feature type="compositionally biased region" description="Polar residues" evidence="1">
    <location>
        <begin position="17"/>
        <end position="27"/>
    </location>
</feature>
<feature type="compositionally biased region" description="Basic residues" evidence="1">
    <location>
        <begin position="237"/>
        <end position="250"/>
    </location>
</feature>
<feature type="region of interest" description="Disordered" evidence="1">
    <location>
        <begin position="288"/>
        <end position="321"/>
    </location>
</feature>